<keyword evidence="2" id="KW-1185">Reference proteome</keyword>
<reference evidence="1 2" key="1">
    <citation type="submission" date="2015-09" db="EMBL/GenBank/DDBJ databases">
        <title>Atta colombica WGS genome.</title>
        <authorList>
            <person name="Nygaard S."/>
            <person name="Hu H."/>
            <person name="Boomsma J."/>
            <person name="Zhang G."/>
        </authorList>
    </citation>
    <scope>NUCLEOTIDE SEQUENCE [LARGE SCALE GENOMIC DNA]</scope>
    <source>
        <strain evidence="1">Treedump-2</strain>
        <tissue evidence="1">Whole body</tissue>
    </source>
</reference>
<sequence>MIGSSVTLTLPSMTSLTQTNSRFTISWSRVFIRDTFSKLPEEESHPRTDELAAVAYHSPFVIN</sequence>
<evidence type="ECO:0000313" key="2">
    <source>
        <dbReference type="Proteomes" id="UP000078540"/>
    </source>
</evidence>
<dbReference type="EMBL" id="KQ976580">
    <property type="protein sequence ID" value="KYM79934.1"/>
    <property type="molecule type" value="Genomic_DNA"/>
</dbReference>
<gene>
    <name evidence="1" type="ORF">ALC53_09639</name>
</gene>
<dbReference type="Proteomes" id="UP000078540">
    <property type="component" value="Unassembled WGS sequence"/>
</dbReference>
<accession>A0A151I255</accession>
<protein>
    <submittedName>
        <fullName evidence="1">Uncharacterized protein</fullName>
    </submittedName>
</protein>
<proteinExistence type="predicted"/>
<evidence type="ECO:0000313" key="1">
    <source>
        <dbReference type="EMBL" id="KYM79934.1"/>
    </source>
</evidence>
<dbReference type="AlphaFoldDB" id="A0A151I255"/>
<organism evidence="1 2">
    <name type="scientific">Atta colombica</name>
    <dbReference type="NCBI Taxonomy" id="520822"/>
    <lineage>
        <taxon>Eukaryota</taxon>
        <taxon>Metazoa</taxon>
        <taxon>Ecdysozoa</taxon>
        <taxon>Arthropoda</taxon>
        <taxon>Hexapoda</taxon>
        <taxon>Insecta</taxon>
        <taxon>Pterygota</taxon>
        <taxon>Neoptera</taxon>
        <taxon>Endopterygota</taxon>
        <taxon>Hymenoptera</taxon>
        <taxon>Apocrita</taxon>
        <taxon>Aculeata</taxon>
        <taxon>Formicoidea</taxon>
        <taxon>Formicidae</taxon>
        <taxon>Myrmicinae</taxon>
        <taxon>Atta</taxon>
    </lineage>
</organism>
<name>A0A151I255_9HYME</name>